<dbReference type="InterPro" id="IPR014729">
    <property type="entry name" value="Rossmann-like_a/b/a_fold"/>
</dbReference>
<dbReference type="EMBL" id="AUZY01008220">
    <property type="protein sequence ID" value="EQD46981.1"/>
    <property type="molecule type" value="Genomic_DNA"/>
</dbReference>
<feature type="non-terminal residue" evidence="2">
    <location>
        <position position="1"/>
    </location>
</feature>
<accession>T0ZFI0</accession>
<reference evidence="2" key="1">
    <citation type="submission" date="2013-08" db="EMBL/GenBank/DDBJ databases">
        <authorList>
            <person name="Mendez C."/>
            <person name="Richter M."/>
            <person name="Ferrer M."/>
            <person name="Sanchez J."/>
        </authorList>
    </citation>
    <scope>NUCLEOTIDE SEQUENCE</scope>
</reference>
<dbReference type="InterPro" id="IPR002500">
    <property type="entry name" value="PAPS_reduct_dom"/>
</dbReference>
<keyword evidence="2" id="KW-0808">Transferase</keyword>
<dbReference type="PANTHER" id="PTHR43196">
    <property type="entry name" value="SULFATE ADENYLYLTRANSFERASE SUBUNIT 2"/>
    <property type="match status" value="1"/>
</dbReference>
<dbReference type="SUPFAM" id="SSF52402">
    <property type="entry name" value="Adenine nucleotide alpha hydrolases-like"/>
    <property type="match status" value="1"/>
</dbReference>
<dbReference type="NCBIfam" id="NF003587">
    <property type="entry name" value="PRK05253.1"/>
    <property type="match status" value="1"/>
</dbReference>
<comment type="caution">
    <text evidence="2">The sequence shown here is derived from an EMBL/GenBank/DDBJ whole genome shotgun (WGS) entry which is preliminary data.</text>
</comment>
<protein>
    <submittedName>
        <fullName evidence="2">Sulfate adenylyltransferase subunit 2</fullName>
    </submittedName>
</protein>
<dbReference type="InterPro" id="IPR050128">
    <property type="entry name" value="Sulfate_adenylyltrnsfr_sub2"/>
</dbReference>
<gene>
    <name evidence="2" type="ORF">B1B_12545</name>
</gene>
<sequence>AGINPFDHGDRYTAVMRTEALKSALDAARYDIIIGGARRDEERSRAKERIVSVRGPNHTWEPRRQRPELWNLFNFRLGPHESARVFPLSNWTELDVLAYALARGVELAPLYLARPRPVVVRDGQLIVVDDPQRMPLSPGEVPEERMVRFRTLGCWPVTAAEESDAETLGAVAAQTLRSRRSERSGRLVDREAGGS</sequence>
<keyword evidence="2" id="KW-0548">Nucleotidyltransferase</keyword>
<dbReference type="PANTHER" id="PTHR43196:SF1">
    <property type="entry name" value="SULFATE ADENYLYLTRANSFERASE SUBUNIT 2"/>
    <property type="match status" value="1"/>
</dbReference>
<proteinExistence type="predicted"/>
<evidence type="ECO:0000313" key="2">
    <source>
        <dbReference type="EMBL" id="EQD46981.1"/>
    </source>
</evidence>
<dbReference type="Pfam" id="PF01507">
    <property type="entry name" value="PAPS_reduct"/>
    <property type="match status" value="1"/>
</dbReference>
<evidence type="ECO:0000259" key="1">
    <source>
        <dbReference type="Pfam" id="PF01507"/>
    </source>
</evidence>
<name>T0ZFI0_9ZZZZ</name>
<reference evidence="2" key="2">
    <citation type="journal article" date="2014" name="ISME J.">
        <title>Microbial stratification in low pH oxic and suboxic macroscopic growths along an acid mine drainage.</title>
        <authorList>
            <person name="Mendez-Garcia C."/>
            <person name="Mesa V."/>
            <person name="Sprenger R.R."/>
            <person name="Richter M."/>
            <person name="Diez M.S."/>
            <person name="Solano J."/>
            <person name="Bargiela R."/>
            <person name="Golyshina O.V."/>
            <person name="Manteca A."/>
            <person name="Ramos J.L."/>
            <person name="Gallego J.R."/>
            <person name="Llorente I."/>
            <person name="Martins Dos Santos V.A."/>
            <person name="Jensen O.N."/>
            <person name="Pelaez A.I."/>
            <person name="Sanchez J."/>
            <person name="Ferrer M."/>
        </authorList>
    </citation>
    <scope>NUCLEOTIDE SEQUENCE</scope>
</reference>
<dbReference type="AlphaFoldDB" id="T0ZFI0"/>
<feature type="domain" description="Phosphoadenosine phosphosulphate reductase" evidence="1">
    <location>
        <begin position="7"/>
        <end position="159"/>
    </location>
</feature>
<organism evidence="2">
    <name type="scientific">mine drainage metagenome</name>
    <dbReference type="NCBI Taxonomy" id="410659"/>
    <lineage>
        <taxon>unclassified sequences</taxon>
        <taxon>metagenomes</taxon>
        <taxon>ecological metagenomes</taxon>
    </lineage>
</organism>
<dbReference type="Gene3D" id="3.40.50.620">
    <property type="entry name" value="HUPs"/>
    <property type="match status" value="1"/>
</dbReference>
<dbReference type="GO" id="GO:0016779">
    <property type="term" value="F:nucleotidyltransferase activity"/>
    <property type="evidence" value="ECO:0007669"/>
    <property type="project" value="UniProtKB-KW"/>
</dbReference>
<feature type="non-terminal residue" evidence="2">
    <location>
        <position position="195"/>
    </location>
</feature>